<dbReference type="Proteomes" id="UP000245125">
    <property type="component" value="Unassembled WGS sequence"/>
</dbReference>
<dbReference type="InterPro" id="IPR012338">
    <property type="entry name" value="Beta-lactam/transpept-like"/>
</dbReference>
<dbReference type="GO" id="GO:0008360">
    <property type="term" value="P:regulation of cell shape"/>
    <property type="evidence" value="ECO:0007669"/>
    <property type="project" value="UniProtKB-KW"/>
</dbReference>
<keyword evidence="3" id="KW-1003">Cell membrane</keyword>
<dbReference type="FunFam" id="3.40.710.10:FF:000024">
    <property type="entry name" value="Penicillin-binding protein 2"/>
    <property type="match status" value="1"/>
</dbReference>
<dbReference type="AlphaFoldDB" id="A0A2U3QEK9"/>
<evidence type="ECO:0000256" key="14">
    <source>
        <dbReference type="SAM" id="Phobius"/>
    </source>
</evidence>
<keyword evidence="10" id="KW-0573">Peptidoglycan synthesis</keyword>
<proteinExistence type="predicted"/>
<keyword evidence="4" id="KW-0997">Cell inner membrane</keyword>
<dbReference type="GO" id="GO:0009002">
    <property type="term" value="F:serine-type D-Ala-D-Ala carboxypeptidase activity"/>
    <property type="evidence" value="ECO:0007669"/>
    <property type="project" value="InterPro"/>
</dbReference>
<dbReference type="InterPro" id="IPR036138">
    <property type="entry name" value="PBP_dimer_sf"/>
</dbReference>
<evidence type="ECO:0000256" key="9">
    <source>
        <dbReference type="ARBA" id="ARBA00022960"/>
    </source>
</evidence>
<accession>A0A2U3QEK9</accession>
<name>A0A2U3QEK9_9BACT</name>
<evidence type="ECO:0000256" key="12">
    <source>
        <dbReference type="ARBA" id="ARBA00023136"/>
    </source>
</evidence>
<dbReference type="GO" id="GO:0006508">
    <property type="term" value="P:proteolysis"/>
    <property type="evidence" value="ECO:0007669"/>
    <property type="project" value="UniProtKB-KW"/>
</dbReference>
<dbReference type="PANTHER" id="PTHR30627">
    <property type="entry name" value="PEPTIDOGLYCAN D,D-TRANSPEPTIDASE"/>
    <property type="match status" value="1"/>
</dbReference>
<protein>
    <submittedName>
        <fullName evidence="17">Penicillin-binding protein 2</fullName>
    </submittedName>
</protein>
<dbReference type="PANTHER" id="PTHR30627:SF2">
    <property type="entry name" value="PEPTIDOGLYCAN D,D-TRANSPEPTIDASE MRDA"/>
    <property type="match status" value="1"/>
</dbReference>
<dbReference type="InterPro" id="IPR001460">
    <property type="entry name" value="PCN-bd_Tpept"/>
</dbReference>
<keyword evidence="12 14" id="KW-0472">Membrane</keyword>
<evidence type="ECO:0000256" key="5">
    <source>
        <dbReference type="ARBA" id="ARBA00022645"/>
    </source>
</evidence>
<dbReference type="SUPFAM" id="SSF56519">
    <property type="entry name" value="Penicillin binding protein dimerisation domain"/>
    <property type="match status" value="1"/>
</dbReference>
<evidence type="ECO:0000256" key="11">
    <source>
        <dbReference type="ARBA" id="ARBA00022989"/>
    </source>
</evidence>
<keyword evidence="13" id="KW-0961">Cell wall biogenesis/degradation</keyword>
<dbReference type="EMBL" id="OUUY01000020">
    <property type="protein sequence ID" value="SPP99780.1"/>
    <property type="molecule type" value="Genomic_DNA"/>
</dbReference>
<dbReference type="Pfam" id="PF03717">
    <property type="entry name" value="PBP_dimer"/>
    <property type="match status" value="1"/>
</dbReference>
<feature type="transmembrane region" description="Helical" evidence="14">
    <location>
        <begin position="12"/>
        <end position="30"/>
    </location>
</feature>
<keyword evidence="9" id="KW-0133">Cell shape</keyword>
<dbReference type="Gene3D" id="3.30.1390.30">
    <property type="entry name" value="Penicillin-binding protein 2a, domain 3"/>
    <property type="match status" value="1"/>
</dbReference>
<evidence type="ECO:0000313" key="18">
    <source>
        <dbReference type="Proteomes" id="UP000245125"/>
    </source>
</evidence>
<dbReference type="GO" id="GO:0009252">
    <property type="term" value="P:peptidoglycan biosynthetic process"/>
    <property type="evidence" value="ECO:0007669"/>
    <property type="project" value="UniProtKB-KW"/>
</dbReference>
<dbReference type="Pfam" id="PF00905">
    <property type="entry name" value="Transpeptidase"/>
    <property type="match status" value="1"/>
</dbReference>
<dbReference type="InterPro" id="IPR050515">
    <property type="entry name" value="Beta-lactam/transpept"/>
</dbReference>
<dbReference type="SUPFAM" id="SSF56601">
    <property type="entry name" value="beta-lactamase/transpeptidase-like"/>
    <property type="match status" value="1"/>
</dbReference>
<gene>
    <name evidence="17" type="ORF">NBG4_1160003</name>
</gene>
<evidence type="ECO:0000259" key="15">
    <source>
        <dbReference type="Pfam" id="PF00905"/>
    </source>
</evidence>
<dbReference type="GO" id="GO:0071555">
    <property type="term" value="P:cell wall organization"/>
    <property type="evidence" value="ECO:0007669"/>
    <property type="project" value="UniProtKB-KW"/>
</dbReference>
<dbReference type="GO" id="GO:0071972">
    <property type="term" value="F:peptidoglycan L,D-transpeptidase activity"/>
    <property type="evidence" value="ECO:0007669"/>
    <property type="project" value="TreeGrafter"/>
</dbReference>
<keyword evidence="18" id="KW-1185">Reference proteome</keyword>
<keyword evidence="11 14" id="KW-1133">Transmembrane helix</keyword>
<dbReference type="InterPro" id="IPR005311">
    <property type="entry name" value="PBP_dimer"/>
</dbReference>
<evidence type="ECO:0000256" key="10">
    <source>
        <dbReference type="ARBA" id="ARBA00022984"/>
    </source>
</evidence>
<dbReference type="Gene3D" id="3.40.710.10">
    <property type="entry name" value="DD-peptidase/beta-lactamase superfamily"/>
    <property type="match status" value="1"/>
</dbReference>
<keyword evidence="8" id="KW-0378">Hydrolase</keyword>
<evidence type="ECO:0000313" key="17">
    <source>
        <dbReference type="EMBL" id="SPP99780.1"/>
    </source>
</evidence>
<feature type="domain" description="Penicillin-binding protein transpeptidase" evidence="15">
    <location>
        <begin position="254"/>
        <end position="575"/>
    </location>
</feature>
<evidence type="ECO:0000256" key="13">
    <source>
        <dbReference type="ARBA" id="ARBA00023316"/>
    </source>
</evidence>
<reference evidence="18" key="1">
    <citation type="submission" date="2018-03" db="EMBL/GenBank/DDBJ databases">
        <authorList>
            <person name="Zecchin S."/>
        </authorList>
    </citation>
    <scope>NUCLEOTIDE SEQUENCE [LARGE SCALE GENOMIC DNA]</scope>
</reference>
<dbReference type="Gene3D" id="3.90.1310.10">
    <property type="entry name" value="Penicillin-binding protein 2a (Domain 2)"/>
    <property type="match status" value="1"/>
</dbReference>
<keyword evidence="7 14" id="KW-0812">Transmembrane</keyword>
<evidence type="ECO:0000256" key="7">
    <source>
        <dbReference type="ARBA" id="ARBA00022692"/>
    </source>
</evidence>
<comment type="subcellular location">
    <subcellularLocation>
        <location evidence="2">Cell membrane</location>
    </subcellularLocation>
    <subcellularLocation>
        <location evidence="1">Membrane</location>
        <topology evidence="1">Single-pass membrane protein</topology>
    </subcellularLocation>
</comment>
<keyword evidence="6" id="KW-0645">Protease</keyword>
<evidence type="ECO:0000259" key="16">
    <source>
        <dbReference type="Pfam" id="PF03717"/>
    </source>
</evidence>
<dbReference type="GO" id="GO:0005886">
    <property type="term" value="C:plasma membrane"/>
    <property type="evidence" value="ECO:0007669"/>
    <property type="project" value="UniProtKB-SubCell"/>
</dbReference>
<evidence type="ECO:0000256" key="4">
    <source>
        <dbReference type="ARBA" id="ARBA00022519"/>
    </source>
</evidence>
<evidence type="ECO:0000256" key="8">
    <source>
        <dbReference type="ARBA" id="ARBA00022801"/>
    </source>
</evidence>
<feature type="domain" description="Penicillin-binding protein dimerisation" evidence="16">
    <location>
        <begin position="54"/>
        <end position="220"/>
    </location>
</feature>
<dbReference type="InterPro" id="IPR017790">
    <property type="entry name" value="Penicillin-binding_protein_2"/>
</dbReference>
<evidence type="ECO:0000256" key="2">
    <source>
        <dbReference type="ARBA" id="ARBA00004236"/>
    </source>
</evidence>
<evidence type="ECO:0000256" key="3">
    <source>
        <dbReference type="ARBA" id="ARBA00022475"/>
    </source>
</evidence>
<dbReference type="NCBIfam" id="TIGR03423">
    <property type="entry name" value="pbp2_mrdA"/>
    <property type="match status" value="1"/>
</dbReference>
<sequence>MSSENKSSNRILIMGYLLIAGFAIILIRLWQLQVLQGSAFRKISESNRLRVIGVPAPRGIIFDRNGIPLVKNVPYFCASVIPAEFTGGTLSSLGRLLNVPEEELESKMRKTQQSPFTPVRLREGLSLKEVSYIEARRSDFPGLMIEIEVSRGYLYGETSGHLVGYLGKMTPRQSQDPEFKGVPPNAFVGQWGVERLFDKTLRGTAGQRVIEVDALGREIRLLLEKPPVKGEDISLSIDIALQAAAEKAFQGRPGALVALKPDTGEILGYVSSPSFDPNKFAKGIGADEWEALSQDKNLPMLNRAIQSQYPPGSTFKIIMAIAGLEEGVISDSSKVDCRGGISFGKWHFGCWRKTGHHVISLHRALVESCDVYFYDVGRQLGIDRIYSYATKFGLGSKTGIPLGVEKKGLIPSTKWKMETKKTPWFLGETFVNSIGQGYVSTTPAQMAVMMSSVANGGKVYKPSILKGAKPELLIDAGVKPETIEKVKDALKGVVNEPGGTAGVAKSAVTTIGGKTGTAQVVGIRKESKFLSEKFRDHAWFVAFAPVEEPQVAMSVLVEHGGHGGTAAAPIAKKAIEAYMLPVEKKREQAYVQD</sequence>
<evidence type="ECO:0000256" key="6">
    <source>
        <dbReference type="ARBA" id="ARBA00022670"/>
    </source>
</evidence>
<organism evidence="17 18">
    <name type="scientific">Candidatus Sulfobium mesophilum</name>
    <dbReference type="NCBI Taxonomy" id="2016548"/>
    <lineage>
        <taxon>Bacteria</taxon>
        <taxon>Pseudomonadati</taxon>
        <taxon>Nitrospirota</taxon>
        <taxon>Nitrospiria</taxon>
        <taxon>Nitrospirales</taxon>
        <taxon>Nitrospiraceae</taxon>
        <taxon>Candidatus Sulfobium</taxon>
    </lineage>
</organism>
<keyword evidence="5" id="KW-0121">Carboxypeptidase</keyword>
<evidence type="ECO:0000256" key="1">
    <source>
        <dbReference type="ARBA" id="ARBA00004167"/>
    </source>
</evidence>
<dbReference type="GO" id="GO:0008658">
    <property type="term" value="F:penicillin binding"/>
    <property type="evidence" value="ECO:0007669"/>
    <property type="project" value="InterPro"/>
</dbReference>